<feature type="domain" description="Anti-bacteriophage protein A/HamA C-terminal" evidence="1">
    <location>
        <begin position="5"/>
        <end position="272"/>
    </location>
</feature>
<comment type="caution">
    <text evidence="2">The sequence shown here is derived from an EMBL/GenBank/DDBJ whole genome shotgun (WGS) entry which is preliminary data.</text>
</comment>
<sequence>MRRFFNVIVHKNDEIPDLHGLCAGFENKSWRLEQLVDYLFNYLPEFSLNQTELSEFNSLNLIPNIRKAASSVYQSDKFRNRGEFGELLLHAIIRETHNTIPAISKIFYKDGPNETVKGFDAVHVVEKGESLELWLGEVKFYQSISSAIPDVIKELKEHIEIRYVKNEFITLTNKIDRNWEHANKLKRLLDPTTSLDDVFENTCIPVLLTYDSKILQKHEKKTDEYIAEIEAEFLKLHKKFCTDLGDFPLTIHLFLLPLNTKKELITKLEEKLKVWQKI</sequence>
<evidence type="ECO:0000313" key="2">
    <source>
        <dbReference type="EMBL" id="MCY1720434.1"/>
    </source>
</evidence>
<dbReference type="AlphaFoldDB" id="A0A9X3J4I8"/>
<dbReference type="Pfam" id="PF08878">
    <property type="entry name" value="HamA"/>
    <property type="match status" value="1"/>
</dbReference>
<organism evidence="2 3">
    <name type="scientific">Draconibacterium aestuarii</name>
    <dbReference type="NCBI Taxonomy" id="2998507"/>
    <lineage>
        <taxon>Bacteria</taxon>
        <taxon>Pseudomonadati</taxon>
        <taxon>Bacteroidota</taxon>
        <taxon>Bacteroidia</taxon>
        <taxon>Marinilabiliales</taxon>
        <taxon>Prolixibacteraceae</taxon>
        <taxon>Draconibacterium</taxon>
    </lineage>
</organism>
<name>A0A9X3J4I8_9BACT</name>
<reference evidence="2" key="1">
    <citation type="submission" date="2022-11" db="EMBL/GenBank/DDBJ databases">
        <title>Marilongibacter aestuarii gen. nov., sp. nov., isolated from tidal flat sediment.</title>
        <authorList>
            <person name="Jiayan W."/>
        </authorList>
    </citation>
    <scope>NUCLEOTIDE SEQUENCE</scope>
    <source>
        <strain evidence="2">Z1-6</strain>
    </source>
</reference>
<dbReference type="EMBL" id="JAPOHD010000017">
    <property type="protein sequence ID" value="MCY1720434.1"/>
    <property type="molecule type" value="Genomic_DNA"/>
</dbReference>
<dbReference type="InterPro" id="IPR014976">
    <property type="entry name" value="AbpA_HamA_C"/>
</dbReference>
<keyword evidence="3" id="KW-1185">Reference proteome</keyword>
<evidence type="ECO:0000259" key="1">
    <source>
        <dbReference type="Pfam" id="PF08878"/>
    </source>
</evidence>
<dbReference type="RefSeq" id="WP_343332768.1">
    <property type="nucleotide sequence ID" value="NZ_JAPOHD010000017.1"/>
</dbReference>
<proteinExistence type="predicted"/>
<accession>A0A9X3J4I8</accession>
<gene>
    <name evidence="2" type="ORF">OU798_08790</name>
</gene>
<evidence type="ECO:0000313" key="3">
    <source>
        <dbReference type="Proteomes" id="UP001145087"/>
    </source>
</evidence>
<protein>
    <submittedName>
        <fullName evidence="2">DUF1837 domain-containing protein</fullName>
    </submittedName>
</protein>
<dbReference type="Proteomes" id="UP001145087">
    <property type="component" value="Unassembled WGS sequence"/>
</dbReference>